<dbReference type="Proteomes" id="UP000000863">
    <property type="component" value="Segment"/>
</dbReference>
<dbReference type="KEGG" id="vg:3654986"/>
<evidence type="ECO:0000313" key="3">
    <source>
        <dbReference type="Proteomes" id="UP000000863"/>
    </source>
</evidence>
<accession>Q4A346</accession>
<feature type="region of interest" description="Disordered" evidence="1">
    <location>
        <begin position="400"/>
        <end position="427"/>
    </location>
</feature>
<organism evidence="2 3">
    <name type="scientific">Emiliania huxleyi virus 86 (isolate United Kingdom/English Channel/1999)</name>
    <name type="common">EhV-86</name>
    <dbReference type="NCBI Taxonomy" id="654925"/>
    <lineage>
        <taxon>Viruses</taxon>
        <taxon>Varidnaviria</taxon>
        <taxon>Bamfordvirae</taxon>
        <taxon>Nucleocytoviricota</taxon>
        <taxon>Megaviricetes</taxon>
        <taxon>Algavirales</taxon>
        <taxon>Phycodnaviridae</taxon>
        <taxon>Coccolithovirus</taxon>
        <taxon>Coccolithovirus huxleyi</taxon>
        <taxon>Emiliania huxleyi virus 86</taxon>
    </lineage>
</organism>
<sequence>MSTSQDIKTQLFTYTDPDTKETKVRFVYGFAIPPNALNDAPTLISSEGRIIHKKTKVLITRGSTQKCLKPYLETARTDGGAPLMQTRIAHTFLNQTINPYMEDIDHLDRVRTNNAIYNLLPRIKNPHRADKSSEKMAIKQNINIPIQVTFKTGKYENETRIYSSIKEASYDTDITISRGYIAELVHKHETIYSNFVVKRIDTEIQGEQWLPAQVFTKTNELVDISNFLCSNNGRFIEKRIGYAYFPRPNVSQVYAKVAGHLAHRITLSTFSPATFFRGAHCLHNDDDKTQCSVECLRWGTHKENMADRIGIPSPKNPDSTNIPLIATNITTNEVLLFDNGAVEAADYFKVASTRISAAKYGQKLFNEWTFQNNMDHDRTRYLPGELWLYDKTCMGDAAAERRKNNKRKRPDHHPPPQPKKNAATGHAQAEAIWSYVVNTRNDRPSEFSDETWTKHNGHIEAATVLDITRQNIGKAVNRATPTPNKSGTLYYYFVNGEHDVPERQPNKKPAHPRKGTTLWSIEVSHKRDTIPEFDPTRWKMHISKPAAAEALHITAKAVEGATNRSTPTPNADKSIYYYIVNANNDIVKPFVESVVDMEVS</sequence>
<name>Q4A346_EHV8U</name>
<dbReference type="Gene3D" id="3.90.75.20">
    <property type="match status" value="1"/>
</dbReference>
<dbReference type="RefSeq" id="YP_293841.1">
    <property type="nucleotide sequence ID" value="NC_007346.1"/>
</dbReference>
<keyword evidence="3" id="KW-1185">Reference proteome</keyword>
<proteinExistence type="predicted"/>
<organismHost>
    <name type="scientific">Emiliania huxleyi</name>
    <name type="common">Coccolithophore</name>
    <name type="synonym">Pontosphaera huxleyi</name>
    <dbReference type="NCBI Taxonomy" id="2903"/>
</organismHost>
<dbReference type="EMBL" id="AJ890364">
    <property type="protein sequence ID" value="CAI65510.1"/>
    <property type="molecule type" value="Genomic_DNA"/>
</dbReference>
<protein>
    <submittedName>
        <fullName evidence="2">Uncharacterized protein</fullName>
    </submittedName>
</protein>
<gene>
    <name evidence="2" type="ORF">EhV087</name>
</gene>
<dbReference type="GeneID" id="3654986"/>
<evidence type="ECO:0000313" key="2">
    <source>
        <dbReference type="EMBL" id="CAI65510.1"/>
    </source>
</evidence>
<evidence type="ECO:0000256" key="1">
    <source>
        <dbReference type="SAM" id="MobiDB-lite"/>
    </source>
</evidence>
<reference evidence="2 3" key="1">
    <citation type="journal article" date="2005" name="Science">
        <title>Complete genome sequence and lytic phase transcription profile of a Coccolithovirus.</title>
        <authorList>
            <person name="Wilson W.H."/>
            <person name="Schroeder D.C."/>
            <person name="Allen M.J."/>
            <person name="Holden M.T.G."/>
            <person name="Parkhill J."/>
            <person name="Barrell B.G."/>
            <person name="Churcher C."/>
            <person name="Hamlin N."/>
            <person name="Mungall K."/>
            <person name="Norbertczak H."/>
            <person name="Quail M.A."/>
            <person name="Price C."/>
            <person name="Rabbinowitsch E."/>
            <person name="Walker D."/>
            <person name="Craigon M."/>
            <person name="Roy D."/>
            <person name="Ghazal P."/>
        </authorList>
    </citation>
    <scope>NUCLEOTIDE SEQUENCE [LARGE SCALE GENOMIC DNA]</scope>
    <source>
        <strain evidence="3">Isolate United Kingdom/English Channel/1999</strain>
    </source>
</reference>